<dbReference type="SUPFAM" id="SSF51126">
    <property type="entry name" value="Pectin lyase-like"/>
    <property type="match status" value="1"/>
</dbReference>
<dbReference type="EMBL" id="WJJP01000017">
    <property type="protein sequence ID" value="MBD3323062.1"/>
    <property type="molecule type" value="Genomic_DNA"/>
</dbReference>
<evidence type="ECO:0000256" key="7">
    <source>
        <dbReference type="ARBA" id="ARBA00023237"/>
    </source>
</evidence>
<evidence type="ECO:0000313" key="9">
    <source>
        <dbReference type="Proteomes" id="UP000649604"/>
    </source>
</evidence>
<proteinExistence type="predicted"/>
<protein>
    <recommendedName>
        <fullName evidence="10">Right handed beta helix domain-containing protein</fullName>
    </recommendedName>
</protein>
<evidence type="ECO:0000256" key="1">
    <source>
        <dbReference type="ARBA" id="ARBA00004196"/>
    </source>
</evidence>
<evidence type="ECO:0000313" key="8">
    <source>
        <dbReference type="EMBL" id="MBD3323062.1"/>
    </source>
</evidence>
<evidence type="ECO:0000256" key="4">
    <source>
        <dbReference type="ARBA" id="ARBA00022525"/>
    </source>
</evidence>
<evidence type="ECO:0008006" key="10">
    <source>
        <dbReference type="Google" id="ProtNLM"/>
    </source>
</evidence>
<evidence type="ECO:0000256" key="5">
    <source>
        <dbReference type="ARBA" id="ARBA00022729"/>
    </source>
</evidence>
<name>A0A9D5JS88_9BACT</name>
<dbReference type="PROSITE" id="PS51257">
    <property type="entry name" value="PROKAR_LIPOPROTEIN"/>
    <property type="match status" value="1"/>
</dbReference>
<reference evidence="8" key="1">
    <citation type="submission" date="2019-11" db="EMBL/GenBank/DDBJ databases">
        <title>Microbial mats filling the niche in hypersaline microbial mats.</title>
        <authorList>
            <person name="Wong H.L."/>
            <person name="Macleod F.I."/>
            <person name="White R.A. III"/>
            <person name="Burns B.P."/>
        </authorList>
    </citation>
    <scope>NUCLEOTIDE SEQUENCE</scope>
    <source>
        <strain evidence="8">Rbin_158</strain>
    </source>
</reference>
<dbReference type="InterPro" id="IPR012334">
    <property type="entry name" value="Pectin_lyas_fold"/>
</dbReference>
<evidence type="ECO:0000256" key="2">
    <source>
        <dbReference type="ARBA" id="ARBA00004442"/>
    </source>
</evidence>
<keyword evidence="6" id="KW-0472">Membrane</keyword>
<feature type="non-terminal residue" evidence="8">
    <location>
        <position position="438"/>
    </location>
</feature>
<evidence type="ECO:0000256" key="3">
    <source>
        <dbReference type="ARBA" id="ARBA00004613"/>
    </source>
</evidence>
<evidence type="ECO:0000256" key="6">
    <source>
        <dbReference type="ARBA" id="ARBA00023136"/>
    </source>
</evidence>
<gene>
    <name evidence="8" type="ORF">GF339_00670</name>
</gene>
<keyword evidence="4" id="KW-0964">Secreted</keyword>
<dbReference type="GO" id="GO:0005576">
    <property type="term" value="C:extracellular region"/>
    <property type="evidence" value="ECO:0007669"/>
    <property type="project" value="UniProtKB-SubCell"/>
</dbReference>
<keyword evidence="7" id="KW-0998">Cell outer membrane</keyword>
<sequence>MKDRWSSSRRLSLLLLTLTLLVTVGSCHWLEHDSPAPTAPGLSPLAALNYSSTGGSSEDEYQVRLGNGYIVLNIPTAGDYRIDYTAKPDASAPLAATEDLSGPYHLFTRQTGSALHQIGILEGYLPWEVCVTPGTITPDVSAWYDDNAAWLLDPGEADGHLWWWDETAGGQFVASGDRWCLAEEGGRVAGVAQAPAPVVASPPPACIGDLYVDVALGDDANACTTTTAPCQSVSQALTLAVDGNTICIAAGTYTEAELWITKSVTLLGAGTGSTTLEASGSHRVLRINAGVTAALEALTVQNGTAQDNCGKGDGGKYGGGICNRGELTLTDIEISGNTANDSGGLFNLSGTVTISGSVISGNTATYEGGGISNYSGTATLTNVTISGNTAGSSGGGICNMIGTLTISDSTLSGNTAVAGGGILNNVTLNLGPANSVLI</sequence>
<dbReference type="GO" id="GO:0009279">
    <property type="term" value="C:cell outer membrane"/>
    <property type="evidence" value="ECO:0007669"/>
    <property type="project" value="UniProtKB-SubCell"/>
</dbReference>
<comment type="subcellular location">
    <subcellularLocation>
        <location evidence="1">Cell envelope</location>
    </subcellularLocation>
    <subcellularLocation>
        <location evidence="2">Cell outer membrane</location>
    </subcellularLocation>
    <subcellularLocation>
        <location evidence="3">Secreted</location>
    </subcellularLocation>
</comment>
<dbReference type="Gene3D" id="2.160.20.10">
    <property type="entry name" value="Single-stranded right-handed beta-helix, Pectin lyase-like"/>
    <property type="match status" value="1"/>
</dbReference>
<dbReference type="InterPro" id="IPR003368">
    <property type="entry name" value="POMP_repeat"/>
</dbReference>
<dbReference type="InterPro" id="IPR011050">
    <property type="entry name" value="Pectin_lyase_fold/virulence"/>
</dbReference>
<organism evidence="8 9">
    <name type="scientific">candidate division KSB3 bacterium</name>
    <dbReference type="NCBI Taxonomy" id="2044937"/>
    <lineage>
        <taxon>Bacteria</taxon>
        <taxon>candidate division KSB3</taxon>
    </lineage>
</organism>
<dbReference type="Proteomes" id="UP000649604">
    <property type="component" value="Unassembled WGS sequence"/>
</dbReference>
<keyword evidence="5" id="KW-0732">Signal</keyword>
<dbReference type="Pfam" id="PF02415">
    <property type="entry name" value="Chlam_PMP"/>
    <property type="match status" value="1"/>
</dbReference>
<accession>A0A9D5JS88</accession>
<dbReference type="AlphaFoldDB" id="A0A9D5JS88"/>
<comment type="caution">
    <text evidence="8">The sequence shown here is derived from an EMBL/GenBank/DDBJ whole genome shotgun (WGS) entry which is preliminary data.</text>
</comment>